<dbReference type="HOGENOM" id="CLU_124932_0_0_6"/>
<proteinExistence type="predicted"/>
<evidence type="ECO:0000313" key="2">
    <source>
        <dbReference type="Proteomes" id="UP000011617"/>
    </source>
</evidence>
<dbReference type="PATRIC" id="fig|1261130.3.peg.1555"/>
<evidence type="ECO:0008006" key="3">
    <source>
        <dbReference type="Google" id="ProtNLM"/>
    </source>
</evidence>
<dbReference type="Proteomes" id="UP000011617">
    <property type="component" value="Unassembled WGS sequence"/>
</dbReference>
<dbReference type="EMBL" id="AOBV01000009">
    <property type="protein sequence ID" value="ELV07713.1"/>
    <property type="molecule type" value="Genomic_DNA"/>
</dbReference>
<keyword evidence="2" id="KW-1185">Reference proteome</keyword>
<comment type="caution">
    <text evidence="1">The sequence shown here is derived from an EMBL/GenBank/DDBJ whole genome shotgun (WGS) entry which is preliminary data.</text>
</comment>
<dbReference type="RefSeq" id="WP_008316351.1">
    <property type="nucleotide sequence ID" value="NZ_KB372782.1"/>
</dbReference>
<accession>L8XUJ0</accession>
<sequence>MSYAKKQVYKKSKLKAQEEINGAKFSMFRHDVFNSKEYYSLSPIAVKLLVDAMAIYNRLNNGDLSFAFSIMKDRGWKSETTLRKAIKELLDANFLILSRQGGRNNRPNLYALSFYKINDCLNKDGFSKIDIKPTKKAPDDWKNALKN</sequence>
<gene>
    <name evidence="1" type="ORF">F387_01519</name>
</gene>
<dbReference type="AlphaFoldDB" id="L8XUJ0"/>
<evidence type="ECO:0000313" key="1">
    <source>
        <dbReference type="EMBL" id="ELV07713.1"/>
    </source>
</evidence>
<organism evidence="1 2">
    <name type="scientific">Wohlfahrtiimonas chitiniclastica SH04</name>
    <dbReference type="NCBI Taxonomy" id="1261130"/>
    <lineage>
        <taxon>Bacteria</taxon>
        <taxon>Pseudomonadati</taxon>
        <taxon>Pseudomonadota</taxon>
        <taxon>Gammaproteobacteria</taxon>
        <taxon>Cardiobacteriales</taxon>
        <taxon>Ignatzschineriaceae</taxon>
        <taxon>Wohlfahrtiimonas</taxon>
    </lineage>
</organism>
<dbReference type="OrthoDB" id="8910510at2"/>
<protein>
    <recommendedName>
        <fullName evidence="3">Helix-turn-helix domain-containing protein</fullName>
    </recommendedName>
</protein>
<reference evidence="1 2" key="1">
    <citation type="journal article" date="2013" name="Genome Announc.">
        <title>Complete Genome Sequence of Wohlfahrtiimonas chitiniclastica Strain SH04, Isolated from Chrysomya megacephala Collected from Pudong International Airport in China.</title>
        <authorList>
            <person name="Cao X.M."/>
            <person name="Chen T."/>
            <person name="Xu L.Z."/>
            <person name="Yao L.S."/>
            <person name="Qi J."/>
            <person name="Zhang X.L."/>
            <person name="Yan Q.L."/>
            <person name="Deng Y.H."/>
            <person name="Guo T.Y."/>
            <person name="Wang J."/>
            <person name="Hu K.X."/>
            <person name="Xu B.L."/>
        </authorList>
    </citation>
    <scope>NUCLEOTIDE SEQUENCE [LARGE SCALE GENOMIC DNA]</scope>
    <source>
        <strain evidence="1 2">SH04</strain>
    </source>
</reference>
<name>L8XUJ0_9GAMM</name>